<keyword evidence="6" id="KW-0472">Membrane</keyword>
<keyword evidence="3 5" id="KW-0807">Transducer</keyword>
<evidence type="ECO:0000256" key="2">
    <source>
        <dbReference type="ARBA" id="ARBA00022519"/>
    </source>
</evidence>
<dbReference type="PROSITE" id="PS50192">
    <property type="entry name" value="T_SNARE"/>
    <property type="match status" value="1"/>
</dbReference>
<dbReference type="InterPro" id="IPR004089">
    <property type="entry name" value="MCPsignal_dom"/>
</dbReference>
<evidence type="ECO:0000259" key="9">
    <source>
        <dbReference type="PROSITE" id="PS50885"/>
    </source>
</evidence>
<dbReference type="InterPro" id="IPR000727">
    <property type="entry name" value="T_SNARE_dom"/>
</dbReference>
<feature type="transmembrane region" description="Helical" evidence="6">
    <location>
        <begin position="21"/>
        <end position="40"/>
    </location>
</feature>
<feature type="domain" description="Methyl-accepting transducer" evidence="7">
    <location>
        <begin position="555"/>
        <end position="791"/>
    </location>
</feature>
<evidence type="ECO:0000259" key="8">
    <source>
        <dbReference type="PROSITE" id="PS50192"/>
    </source>
</evidence>
<dbReference type="Gene3D" id="1.10.287.950">
    <property type="entry name" value="Methyl-accepting chemotaxis protein"/>
    <property type="match status" value="1"/>
</dbReference>
<dbReference type="PANTHER" id="PTHR32089:SF112">
    <property type="entry name" value="LYSOZYME-LIKE PROTEIN-RELATED"/>
    <property type="match status" value="1"/>
</dbReference>
<dbReference type="Proteomes" id="UP000199598">
    <property type="component" value="Unassembled WGS sequence"/>
</dbReference>
<dbReference type="PANTHER" id="PTHR32089">
    <property type="entry name" value="METHYL-ACCEPTING CHEMOTAXIS PROTEIN MCPB"/>
    <property type="match status" value="1"/>
</dbReference>
<evidence type="ECO:0000256" key="3">
    <source>
        <dbReference type="ARBA" id="ARBA00023224"/>
    </source>
</evidence>
<feature type="transmembrane region" description="Helical" evidence="6">
    <location>
        <begin position="441"/>
        <end position="465"/>
    </location>
</feature>
<proteinExistence type="inferred from homology"/>
<keyword evidence="11" id="KW-1185">Reference proteome</keyword>
<dbReference type="Pfam" id="PF00672">
    <property type="entry name" value="HAMP"/>
    <property type="match status" value="1"/>
</dbReference>
<feature type="domain" description="T-SNARE coiled-coil homology" evidence="8">
    <location>
        <begin position="707"/>
        <end position="769"/>
    </location>
</feature>
<reference evidence="10 11" key="1">
    <citation type="submission" date="2016-10" db="EMBL/GenBank/DDBJ databases">
        <authorList>
            <person name="Varghese N."/>
            <person name="Submissions S."/>
        </authorList>
    </citation>
    <scope>NUCLEOTIDE SEQUENCE [LARGE SCALE GENOMIC DNA]</scope>
    <source>
        <strain evidence="10 11">DSM 16392</strain>
    </source>
</reference>
<evidence type="ECO:0000256" key="6">
    <source>
        <dbReference type="SAM" id="Phobius"/>
    </source>
</evidence>
<dbReference type="Gene3D" id="6.10.340.10">
    <property type="match status" value="1"/>
</dbReference>
<evidence type="ECO:0000256" key="5">
    <source>
        <dbReference type="PROSITE-ProRule" id="PRU00284"/>
    </source>
</evidence>
<dbReference type="PROSITE" id="PS50111">
    <property type="entry name" value="CHEMOTAXIS_TRANSDUC_2"/>
    <property type="match status" value="1"/>
</dbReference>
<dbReference type="SUPFAM" id="SSF58104">
    <property type="entry name" value="Methyl-accepting chemotaxis protein (MCP) signaling domain"/>
    <property type="match status" value="1"/>
</dbReference>
<evidence type="ECO:0000256" key="1">
    <source>
        <dbReference type="ARBA" id="ARBA00004429"/>
    </source>
</evidence>
<evidence type="ECO:0000256" key="4">
    <source>
        <dbReference type="ARBA" id="ARBA00029447"/>
    </source>
</evidence>
<gene>
    <name evidence="10" type="ORF">SAMN04488518_105249</name>
</gene>
<accession>A0A1I3ZTA9</accession>
<dbReference type="PRINTS" id="PR00260">
    <property type="entry name" value="CHEMTRNSDUCR"/>
</dbReference>
<dbReference type="SMART" id="SM00283">
    <property type="entry name" value="MA"/>
    <property type="match status" value="1"/>
</dbReference>
<comment type="caution">
    <text evidence="10">The sequence shown here is derived from an EMBL/GenBank/DDBJ whole genome shotgun (WGS) entry which is preliminary data.</text>
</comment>
<evidence type="ECO:0000313" key="10">
    <source>
        <dbReference type="EMBL" id="SFK46921.1"/>
    </source>
</evidence>
<comment type="similarity">
    <text evidence="4">Belongs to the methyl-accepting chemotaxis (MCP) protein family.</text>
</comment>
<dbReference type="PROSITE" id="PS50885">
    <property type="entry name" value="HAMP"/>
    <property type="match status" value="1"/>
</dbReference>
<keyword evidence="2" id="KW-0997">Cell inner membrane</keyword>
<feature type="domain" description="HAMP" evidence="9">
    <location>
        <begin position="462"/>
        <end position="515"/>
    </location>
</feature>
<dbReference type="InterPro" id="IPR003660">
    <property type="entry name" value="HAMP_dom"/>
</dbReference>
<evidence type="ECO:0000313" key="11">
    <source>
        <dbReference type="Proteomes" id="UP000199598"/>
    </source>
</evidence>
<dbReference type="SMART" id="SM00304">
    <property type="entry name" value="HAMP"/>
    <property type="match status" value="2"/>
</dbReference>
<dbReference type="EMBL" id="FOSK01000005">
    <property type="protein sequence ID" value="SFK46921.1"/>
    <property type="molecule type" value="Genomic_DNA"/>
</dbReference>
<comment type="subcellular location">
    <subcellularLocation>
        <location evidence="1">Cell inner membrane</location>
        <topology evidence="1">Multi-pass membrane protein</topology>
    </subcellularLocation>
</comment>
<keyword evidence="6" id="KW-0812">Transmembrane</keyword>
<protein>
    <submittedName>
        <fullName evidence="10">Methyl-accepting chemotaxis protein</fullName>
    </submittedName>
</protein>
<sequence length="812" mass="86050">MRRVLQLFTNLQLSMKIGGGFIIVLLLSAAAGGIGIFSISQLTKQTEMTNATMRLMQGLHDTTSARETYLRSLSKYDATAAADELNLLGADLEALHEQVVADGKDGTAFEETHENVRALKGLFSRVRMSTDIQESQVAKMMSAVVNLQMIGKKVQADISKIAASATEQDKLAKEQLKEADKAGRLVATIQSQALNMRYFFVKATTSSEEGALRKTLLSAAKARREIKKLQKIQLSHLDAKVLQSLAGVSDTLVDKLKALRDSTDFSEMYSLRQDITASIDVLGETAQLVIGFTYRSIDDANRKQAEAVDRKQQVDAALASVSNITRQTLAVSSSSLSFLRAGSGVKSEEVSKEIDQLGAAGREFKTGVKDIEGGVKASKDAIKEIAAIRSGFGSMANGKKELASLVTKLTEQSETVQGQIIDIAASEAENASAAGDLATNLIATTVAVGLALGALIALGLSLAITRPTKRLTGIMERLANGDTDVEIAGVKRKDEIGDMSRTVQVFRDNALERARLREEQAHVAEKDAEKQREVEQLITDFRNTAANLLTSVNDSMGEMGETASVMADLARGTSDQTERAAASSTDAANNVQMVSAAAEELSSSIEEIARQVSATTSVVAKATESAHVSNDRINELADATVKIGEVVGLIQAIAEQTNLLALNATIEAARAGEAGKGFAVVAAEVKELANQTSKATEEISSQISAIQNSTTDAVSSIEGISHTMDEVTAFTSAIATAVEQQGAATTEISRNVQEAAVGTSSVNENMTLVSDAVSETNTASSRVLTASTEVTESTRALGREVDDFLTAVAKVG</sequence>
<dbReference type="Pfam" id="PF00015">
    <property type="entry name" value="MCPsignal"/>
    <property type="match status" value="1"/>
</dbReference>
<keyword evidence="6" id="KW-1133">Transmembrane helix</keyword>
<organism evidence="10 11">
    <name type="scientific">Pseudovibrio ascidiaceicola</name>
    <dbReference type="NCBI Taxonomy" id="285279"/>
    <lineage>
        <taxon>Bacteria</taxon>
        <taxon>Pseudomonadati</taxon>
        <taxon>Pseudomonadota</taxon>
        <taxon>Alphaproteobacteria</taxon>
        <taxon>Hyphomicrobiales</taxon>
        <taxon>Stappiaceae</taxon>
        <taxon>Pseudovibrio</taxon>
    </lineage>
</organism>
<evidence type="ECO:0000259" key="7">
    <source>
        <dbReference type="PROSITE" id="PS50111"/>
    </source>
</evidence>
<name>A0A1I3ZTA9_9HYPH</name>
<dbReference type="CDD" id="cd06225">
    <property type="entry name" value="HAMP"/>
    <property type="match status" value="1"/>
</dbReference>
<dbReference type="InterPro" id="IPR004090">
    <property type="entry name" value="Chemotax_Me-accpt_rcpt"/>
</dbReference>
<keyword evidence="2" id="KW-1003">Cell membrane</keyword>